<gene>
    <name evidence="1" type="ORF">POM88_045982</name>
</gene>
<accession>A0AAD8H7J0</accession>
<dbReference type="EMBL" id="JAUIZM010000010">
    <property type="protein sequence ID" value="KAK1361508.1"/>
    <property type="molecule type" value="Genomic_DNA"/>
</dbReference>
<keyword evidence="2" id="KW-1185">Reference proteome</keyword>
<dbReference type="AlphaFoldDB" id="A0AAD8H7J0"/>
<evidence type="ECO:0000313" key="1">
    <source>
        <dbReference type="EMBL" id="KAK1361508.1"/>
    </source>
</evidence>
<proteinExistence type="predicted"/>
<reference evidence="1" key="2">
    <citation type="submission" date="2023-05" db="EMBL/GenBank/DDBJ databases">
        <authorList>
            <person name="Schelkunov M.I."/>
        </authorList>
    </citation>
    <scope>NUCLEOTIDE SEQUENCE</scope>
    <source>
        <strain evidence="1">Hsosn_3</strain>
        <tissue evidence="1">Leaf</tissue>
    </source>
</reference>
<organism evidence="1 2">
    <name type="scientific">Heracleum sosnowskyi</name>
    <dbReference type="NCBI Taxonomy" id="360622"/>
    <lineage>
        <taxon>Eukaryota</taxon>
        <taxon>Viridiplantae</taxon>
        <taxon>Streptophyta</taxon>
        <taxon>Embryophyta</taxon>
        <taxon>Tracheophyta</taxon>
        <taxon>Spermatophyta</taxon>
        <taxon>Magnoliopsida</taxon>
        <taxon>eudicotyledons</taxon>
        <taxon>Gunneridae</taxon>
        <taxon>Pentapetalae</taxon>
        <taxon>asterids</taxon>
        <taxon>campanulids</taxon>
        <taxon>Apiales</taxon>
        <taxon>Apiaceae</taxon>
        <taxon>Apioideae</taxon>
        <taxon>apioid superclade</taxon>
        <taxon>Tordylieae</taxon>
        <taxon>Tordyliinae</taxon>
        <taxon>Heracleum</taxon>
    </lineage>
</organism>
<sequence length="137" mass="15005">MAALSEADFLASLPSPFYNLKIVKLPPGYEESSMSCSLRTYLLGVSPKATIVTTLPQNKVNHHVVPVSLTSQKVMLEEPFATMIDVDCVADADRVRQIGAPVTGMRNDLASSSRGDGDFGLWHGHEVNLEFVQRPIY</sequence>
<evidence type="ECO:0000313" key="2">
    <source>
        <dbReference type="Proteomes" id="UP001237642"/>
    </source>
</evidence>
<comment type="caution">
    <text evidence="1">The sequence shown here is derived from an EMBL/GenBank/DDBJ whole genome shotgun (WGS) entry which is preliminary data.</text>
</comment>
<reference evidence="1" key="1">
    <citation type="submission" date="2023-02" db="EMBL/GenBank/DDBJ databases">
        <title>Genome of toxic invasive species Heracleum sosnowskyi carries increased number of genes despite the absence of recent whole-genome duplications.</title>
        <authorList>
            <person name="Schelkunov M."/>
            <person name="Shtratnikova V."/>
            <person name="Makarenko M."/>
            <person name="Klepikova A."/>
            <person name="Omelchenko D."/>
            <person name="Novikova G."/>
            <person name="Obukhova E."/>
            <person name="Bogdanov V."/>
            <person name="Penin A."/>
            <person name="Logacheva M."/>
        </authorList>
    </citation>
    <scope>NUCLEOTIDE SEQUENCE</scope>
    <source>
        <strain evidence="1">Hsosn_3</strain>
        <tissue evidence="1">Leaf</tissue>
    </source>
</reference>
<protein>
    <submittedName>
        <fullName evidence="1">Uncharacterized protein</fullName>
    </submittedName>
</protein>
<name>A0AAD8H7J0_9APIA</name>
<dbReference type="Proteomes" id="UP001237642">
    <property type="component" value="Unassembled WGS sequence"/>
</dbReference>